<dbReference type="GO" id="GO:0005829">
    <property type="term" value="C:cytosol"/>
    <property type="evidence" value="ECO:0007669"/>
    <property type="project" value="TreeGrafter"/>
</dbReference>
<dbReference type="RefSeq" id="WP_097531244.1">
    <property type="nucleotide sequence ID" value="NZ_CAUTZR010000005.1"/>
</dbReference>
<evidence type="ECO:0000313" key="5">
    <source>
        <dbReference type="EMBL" id="PDP43752.1"/>
    </source>
</evidence>
<dbReference type="InterPro" id="IPR018228">
    <property type="entry name" value="DNase_TatD-rel_CS"/>
</dbReference>
<feature type="binding site" evidence="4">
    <location>
        <position position="9"/>
    </location>
    <ligand>
        <name>a divalent metal cation</name>
        <dbReference type="ChEBI" id="CHEBI:60240"/>
        <label>1</label>
    </ligand>
</feature>
<evidence type="ECO:0000256" key="4">
    <source>
        <dbReference type="PIRSR" id="PIRSR005902-1"/>
    </source>
</evidence>
<comment type="caution">
    <text evidence="5">The sequence shown here is derived from an EMBL/GenBank/DDBJ whole genome shotgun (WGS) entry which is preliminary data.</text>
</comment>
<evidence type="ECO:0000313" key="6">
    <source>
        <dbReference type="Proteomes" id="UP000219259"/>
    </source>
</evidence>
<dbReference type="InterPro" id="IPR015991">
    <property type="entry name" value="TatD/YcfH-like"/>
</dbReference>
<proteinExistence type="inferred from homology"/>
<feature type="binding site" evidence="4">
    <location>
        <position position="7"/>
    </location>
    <ligand>
        <name>a divalent metal cation</name>
        <dbReference type="ChEBI" id="CHEBI:60240"/>
        <label>1</label>
    </ligand>
</feature>
<feature type="binding site" evidence="4">
    <location>
        <position position="155"/>
    </location>
    <ligand>
        <name>a divalent metal cation</name>
        <dbReference type="ChEBI" id="CHEBI:60240"/>
        <label>2</label>
    </ligand>
</feature>
<dbReference type="PIRSF" id="PIRSF005902">
    <property type="entry name" value="DNase_TatD"/>
    <property type="match status" value="1"/>
</dbReference>
<evidence type="ECO:0000256" key="1">
    <source>
        <dbReference type="ARBA" id="ARBA00009275"/>
    </source>
</evidence>
<dbReference type="PANTHER" id="PTHR46124">
    <property type="entry name" value="D-AMINOACYL-TRNA DEACYLASE"/>
    <property type="match status" value="1"/>
</dbReference>
<dbReference type="InterPro" id="IPR001130">
    <property type="entry name" value="TatD-like"/>
</dbReference>
<organism evidence="5 6">
    <name type="scientific">Tannerella forsythia</name>
    <name type="common">Bacteroides forsythus</name>
    <dbReference type="NCBI Taxonomy" id="28112"/>
    <lineage>
        <taxon>Bacteria</taxon>
        <taxon>Pseudomonadati</taxon>
        <taxon>Bacteroidota</taxon>
        <taxon>Bacteroidia</taxon>
        <taxon>Bacteroidales</taxon>
        <taxon>Tannerellaceae</taxon>
        <taxon>Tannerella</taxon>
    </lineage>
</organism>
<sequence length="266" mass="30267">MKWIDTHTHIYGEEFNEDRKEMIERAKEAGVFAALLPNIDAQSIPALFRVCDEYPDFAYPMMGLHPTSVDARYASQLMSVEKALTQRDYCGIGEIGIDLYWDRSFLKEQKQAFEEQLRWSIDLGLPVSIHTREAYEEVFDSIYKVGSDCLKGVFHCFSGTCEDLEEIKRLKGFKIGINGVLTFKNSVLPEIIRTAPLEMLLLETDAPYLAPVPYRGKRNEVAYLWETACKTAEIFGIDLEELSVHTEKNALELFNIPIGIPGLNGK</sequence>
<dbReference type="PANTHER" id="PTHR46124:SF4">
    <property type="entry name" value="HYDROLASE TATD"/>
    <property type="match status" value="1"/>
</dbReference>
<feature type="binding site" evidence="4">
    <location>
        <position position="130"/>
    </location>
    <ligand>
        <name>a divalent metal cation</name>
        <dbReference type="ChEBI" id="CHEBI:60240"/>
        <label>2</label>
    </ligand>
</feature>
<evidence type="ECO:0000256" key="3">
    <source>
        <dbReference type="ARBA" id="ARBA00022801"/>
    </source>
</evidence>
<feature type="binding site" evidence="4">
    <location>
        <position position="205"/>
    </location>
    <ligand>
        <name>a divalent metal cation</name>
        <dbReference type="ChEBI" id="CHEBI:60240"/>
        <label>1</label>
    </ligand>
</feature>
<dbReference type="GO" id="GO:0046872">
    <property type="term" value="F:metal ion binding"/>
    <property type="evidence" value="ECO:0007669"/>
    <property type="project" value="UniProtKB-KW"/>
</dbReference>
<dbReference type="AlphaFoldDB" id="A0A2A6E8D6"/>
<dbReference type="EMBL" id="NSLJ01000015">
    <property type="protein sequence ID" value="PDP43752.1"/>
    <property type="molecule type" value="Genomic_DNA"/>
</dbReference>
<dbReference type="NCBIfam" id="TIGR00010">
    <property type="entry name" value="YchF/TatD family DNA exonuclease"/>
    <property type="match status" value="1"/>
</dbReference>
<dbReference type="InterPro" id="IPR032466">
    <property type="entry name" value="Metal_Hydrolase"/>
</dbReference>
<dbReference type="Pfam" id="PF01026">
    <property type="entry name" value="TatD_DNase"/>
    <property type="match status" value="1"/>
</dbReference>
<dbReference type="PROSITE" id="PS01090">
    <property type="entry name" value="TATD_2"/>
    <property type="match status" value="1"/>
</dbReference>
<dbReference type="GO" id="GO:0016788">
    <property type="term" value="F:hydrolase activity, acting on ester bonds"/>
    <property type="evidence" value="ECO:0007669"/>
    <property type="project" value="InterPro"/>
</dbReference>
<protein>
    <submittedName>
        <fullName evidence="5">Hydrolase TatD</fullName>
    </submittedName>
</protein>
<keyword evidence="2 4" id="KW-0479">Metal-binding</keyword>
<comment type="similarity">
    <text evidence="1">Belongs to the metallo-dependent hydrolases superfamily. TatD-type hydrolase family.</text>
</comment>
<name>A0A2A6E8D6_TANFO</name>
<dbReference type="SUPFAM" id="SSF51556">
    <property type="entry name" value="Metallo-dependent hydrolases"/>
    <property type="match status" value="1"/>
</dbReference>
<feature type="binding site" evidence="4">
    <location>
        <position position="94"/>
    </location>
    <ligand>
        <name>a divalent metal cation</name>
        <dbReference type="ChEBI" id="CHEBI:60240"/>
        <label>1</label>
    </ligand>
</feature>
<evidence type="ECO:0000256" key="2">
    <source>
        <dbReference type="ARBA" id="ARBA00022723"/>
    </source>
</evidence>
<gene>
    <name evidence="5" type="ORF">CLI86_07170</name>
</gene>
<accession>A0A2A6E8D6</accession>
<dbReference type="GO" id="GO:0004536">
    <property type="term" value="F:DNA nuclease activity"/>
    <property type="evidence" value="ECO:0007669"/>
    <property type="project" value="InterPro"/>
</dbReference>
<dbReference type="FunFam" id="3.20.20.140:FF:000005">
    <property type="entry name" value="TatD family hydrolase"/>
    <property type="match status" value="1"/>
</dbReference>
<keyword evidence="3 5" id="KW-0378">Hydrolase</keyword>
<dbReference type="Proteomes" id="UP000219259">
    <property type="component" value="Unassembled WGS sequence"/>
</dbReference>
<dbReference type="Gene3D" id="3.20.20.140">
    <property type="entry name" value="Metal-dependent hydrolases"/>
    <property type="match status" value="1"/>
</dbReference>
<dbReference type="CDD" id="cd01310">
    <property type="entry name" value="TatD_DNAse"/>
    <property type="match status" value="1"/>
</dbReference>
<reference evidence="5 6" key="1">
    <citation type="submission" date="2017-09" db="EMBL/GenBank/DDBJ databases">
        <title>Phase variable restriction modification systems are present in the genome sequences of periodontal pathogens Prevotella intermedia, Tannerella forsythia and Porphyromonas gingivalis.</title>
        <authorList>
            <person name="Haigh R.D."/>
            <person name="Crawford L."/>
            <person name="Ralph J."/>
            <person name="Wanford J."/>
            <person name="Vartoukian S.R."/>
            <person name="Hijazib K."/>
            <person name="Wade W."/>
            <person name="Oggioni M.R."/>
        </authorList>
    </citation>
    <scope>NUCLEOTIDE SEQUENCE [LARGE SCALE GENOMIC DNA]</scope>
    <source>
        <strain evidence="5 6">WW11663</strain>
    </source>
</reference>